<name>A0A0L0F0Y0_9EUKA</name>
<dbReference type="Proteomes" id="UP000054560">
    <property type="component" value="Unassembled WGS sequence"/>
</dbReference>
<accession>A0A0L0F0Y0</accession>
<dbReference type="AlphaFoldDB" id="A0A0L0F0Y0"/>
<evidence type="ECO:0008006" key="3">
    <source>
        <dbReference type="Google" id="ProtNLM"/>
    </source>
</evidence>
<dbReference type="SUPFAM" id="SSF52047">
    <property type="entry name" value="RNI-like"/>
    <property type="match status" value="1"/>
</dbReference>
<dbReference type="GeneID" id="25918196"/>
<organism evidence="1 2">
    <name type="scientific">Sphaeroforma arctica JP610</name>
    <dbReference type="NCBI Taxonomy" id="667725"/>
    <lineage>
        <taxon>Eukaryota</taxon>
        <taxon>Ichthyosporea</taxon>
        <taxon>Ichthyophonida</taxon>
        <taxon>Sphaeroforma</taxon>
    </lineage>
</organism>
<protein>
    <recommendedName>
        <fullName evidence="3">Leucine-rich repeat-containing N-terminal plant-type domain-containing protein</fullName>
    </recommendedName>
</protein>
<dbReference type="RefSeq" id="XP_014143690.1">
    <property type="nucleotide sequence ID" value="XM_014288215.1"/>
</dbReference>
<sequence>PLEHLRTLLVNFNQLSNGQARHWINVFASLPALDTFGLANNSISGIPAEVIPPSMETIDLRSNPLGCCTIIQLRTYPSLYGVEFYYDNQCYESEEGGTEYTPLVNMAEIYLGG</sequence>
<reference evidence="1 2" key="1">
    <citation type="submission" date="2011-02" db="EMBL/GenBank/DDBJ databases">
        <title>The Genome Sequence of Sphaeroforma arctica JP610.</title>
        <authorList>
            <consortium name="The Broad Institute Genome Sequencing Platform"/>
            <person name="Russ C."/>
            <person name="Cuomo C."/>
            <person name="Young S.K."/>
            <person name="Zeng Q."/>
            <person name="Gargeya S."/>
            <person name="Alvarado L."/>
            <person name="Berlin A."/>
            <person name="Chapman S.B."/>
            <person name="Chen Z."/>
            <person name="Freedman E."/>
            <person name="Gellesch M."/>
            <person name="Goldberg J."/>
            <person name="Griggs A."/>
            <person name="Gujja S."/>
            <person name="Heilman E."/>
            <person name="Heiman D."/>
            <person name="Howarth C."/>
            <person name="Mehta T."/>
            <person name="Neiman D."/>
            <person name="Pearson M."/>
            <person name="Roberts A."/>
            <person name="Saif S."/>
            <person name="Shea T."/>
            <person name="Shenoy N."/>
            <person name="Sisk P."/>
            <person name="Stolte C."/>
            <person name="Sykes S."/>
            <person name="White J."/>
            <person name="Yandava C."/>
            <person name="Burger G."/>
            <person name="Gray M.W."/>
            <person name="Holland P.W.H."/>
            <person name="King N."/>
            <person name="Lang F.B.F."/>
            <person name="Roger A.J."/>
            <person name="Ruiz-Trillo I."/>
            <person name="Haas B."/>
            <person name="Nusbaum C."/>
            <person name="Birren B."/>
        </authorList>
    </citation>
    <scope>NUCLEOTIDE SEQUENCE [LARGE SCALE GENOMIC DNA]</scope>
    <source>
        <strain evidence="1 2">JP610</strain>
    </source>
</reference>
<keyword evidence="2" id="KW-1185">Reference proteome</keyword>
<feature type="non-terminal residue" evidence="1">
    <location>
        <position position="1"/>
    </location>
</feature>
<dbReference type="InterPro" id="IPR032675">
    <property type="entry name" value="LRR_dom_sf"/>
</dbReference>
<dbReference type="EMBL" id="KQ253315">
    <property type="protein sequence ID" value="KNC69788.1"/>
    <property type="molecule type" value="Genomic_DNA"/>
</dbReference>
<feature type="non-terminal residue" evidence="1">
    <location>
        <position position="113"/>
    </location>
</feature>
<gene>
    <name evidence="1" type="ORF">SARC_17692</name>
</gene>
<evidence type="ECO:0000313" key="2">
    <source>
        <dbReference type="Proteomes" id="UP000054560"/>
    </source>
</evidence>
<dbReference type="Gene3D" id="3.80.10.10">
    <property type="entry name" value="Ribonuclease Inhibitor"/>
    <property type="match status" value="1"/>
</dbReference>
<evidence type="ECO:0000313" key="1">
    <source>
        <dbReference type="EMBL" id="KNC69788.1"/>
    </source>
</evidence>
<proteinExistence type="predicted"/>